<proteinExistence type="inferred from homology"/>
<dbReference type="NCBIfam" id="TIGR00035">
    <property type="entry name" value="asp_race"/>
    <property type="match status" value="1"/>
</dbReference>
<gene>
    <name evidence="3" type="ORF">CCV52592_1766</name>
</gene>
<evidence type="ECO:0000313" key="4">
    <source>
        <dbReference type="Proteomes" id="UP000006380"/>
    </source>
</evidence>
<dbReference type="InterPro" id="IPR001920">
    <property type="entry name" value="Asp/Glu_race"/>
</dbReference>
<dbReference type="Proteomes" id="UP000006380">
    <property type="component" value="Chromosome"/>
</dbReference>
<dbReference type="KEGG" id="ccv:CCV52592_1766"/>
<dbReference type="STRING" id="360105.CCV52592_1766"/>
<dbReference type="InterPro" id="IPR033134">
    <property type="entry name" value="Asp/Glu_racemase_AS_2"/>
</dbReference>
<evidence type="ECO:0000313" key="3">
    <source>
        <dbReference type="EMBL" id="EAT99523.1"/>
    </source>
</evidence>
<dbReference type="Gene3D" id="3.40.50.1860">
    <property type="match status" value="2"/>
</dbReference>
<dbReference type="EMBL" id="CP000767">
    <property type="protein sequence ID" value="EAT99523.1"/>
    <property type="molecule type" value="Genomic_DNA"/>
</dbReference>
<comment type="similarity">
    <text evidence="1">Belongs to the aspartate/glutamate racemases family.</text>
</comment>
<dbReference type="InterPro" id="IPR015942">
    <property type="entry name" value="Asp/Glu/hydantoin_racemase"/>
</dbReference>
<protein>
    <submittedName>
        <fullName evidence="3">Aspartate racemase</fullName>
    </submittedName>
</protein>
<dbReference type="AlphaFoldDB" id="A7H120"/>
<dbReference type="RefSeq" id="WP_011992860.1">
    <property type="nucleotide sequence ID" value="NC_009715.2"/>
</dbReference>
<dbReference type="SUPFAM" id="SSF53681">
    <property type="entry name" value="Aspartate/glutamate racemase"/>
    <property type="match status" value="2"/>
</dbReference>
<keyword evidence="2" id="KW-0413">Isomerase</keyword>
<dbReference type="PANTHER" id="PTHR21198:SF7">
    <property type="entry name" value="ASPARTATE-GLUTAMATE RACEMASE FAMILY"/>
    <property type="match status" value="1"/>
</dbReference>
<evidence type="ECO:0000256" key="1">
    <source>
        <dbReference type="ARBA" id="ARBA00007847"/>
    </source>
</evidence>
<dbReference type="Pfam" id="PF01177">
    <property type="entry name" value="Asp_Glu_race"/>
    <property type="match status" value="1"/>
</dbReference>
<organism evidence="3 4">
    <name type="scientific">Campylobacter curvus (strain 525.92)</name>
    <dbReference type="NCBI Taxonomy" id="360105"/>
    <lineage>
        <taxon>Bacteria</taxon>
        <taxon>Pseudomonadati</taxon>
        <taxon>Campylobacterota</taxon>
        <taxon>Epsilonproteobacteria</taxon>
        <taxon>Campylobacterales</taxon>
        <taxon>Campylobacteraceae</taxon>
        <taxon>Campylobacter</taxon>
    </lineage>
</organism>
<reference evidence="3" key="1">
    <citation type="submission" date="2016-07" db="EMBL/GenBank/DDBJ databases">
        <title>Comparative genomics of the Campylobacter concisus group.</title>
        <authorList>
            <person name="Miller W.G."/>
            <person name="Yee E."/>
            <person name="Chapman M.H."/>
            <person name="Huynh S."/>
            <person name="Bono J.L."/>
            <person name="On S.L.W."/>
            <person name="StLeger J."/>
            <person name="Foster G."/>
            <person name="Parker C.T."/>
        </authorList>
    </citation>
    <scope>NUCLEOTIDE SEQUENCE</scope>
    <source>
        <strain evidence="3">525.92</strain>
    </source>
</reference>
<keyword evidence="4" id="KW-1185">Reference proteome</keyword>
<dbReference type="PROSITE" id="PS00924">
    <property type="entry name" value="ASP_GLU_RACEMASE_2"/>
    <property type="match status" value="1"/>
</dbReference>
<name>A7H120_CAMC5</name>
<sequence>MKKLGLIGGTGPASTLLYYEGIAYGVQRKTGKNFFPNFTVESLSVFEVLKMCSERKFDELVKYLLNGIDSLHAAGAQFGAISANTPHIVFDELAARSPIPLISIVEATLKQARREKLSKIGLLGTYTTMKESFFKTPFLKNGIEIFTPNGDEMKFIGEKIATELELNIVNKQTQNKFLTIIENMRKIYGIESVVLGCTELPFIFNGVNLGVGTLDTAQIHIDALVDEILS</sequence>
<accession>A7H120</accession>
<dbReference type="OrthoDB" id="9803739at2"/>
<dbReference type="HOGENOM" id="CLU_055360_1_1_7"/>
<dbReference type="PANTHER" id="PTHR21198">
    <property type="entry name" value="GLUTAMATE RACEMASE"/>
    <property type="match status" value="1"/>
</dbReference>
<evidence type="ECO:0000256" key="2">
    <source>
        <dbReference type="ARBA" id="ARBA00023235"/>
    </source>
</evidence>
<dbReference type="InterPro" id="IPR004380">
    <property type="entry name" value="Asp_race"/>
</dbReference>
<dbReference type="GO" id="GO:0047661">
    <property type="term" value="F:amino-acid racemase activity"/>
    <property type="evidence" value="ECO:0007669"/>
    <property type="project" value="InterPro"/>
</dbReference>